<evidence type="ECO:0000313" key="2">
    <source>
        <dbReference type="Proteomes" id="UP000077266"/>
    </source>
</evidence>
<keyword evidence="2" id="KW-1185">Reference proteome</keyword>
<name>A0A165PKU9_EXIGL</name>
<dbReference type="AlphaFoldDB" id="A0A165PKU9"/>
<protein>
    <submittedName>
        <fullName evidence="1">Uncharacterized protein</fullName>
    </submittedName>
</protein>
<dbReference type="OrthoDB" id="10566627at2759"/>
<dbReference type="EMBL" id="KV425889">
    <property type="protein sequence ID" value="KZW02318.1"/>
    <property type="molecule type" value="Genomic_DNA"/>
</dbReference>
<dbReference type="InParanoid" id="A0A165PKU9"/>
<accession>A0A165PKU9</accession>
<dbReference type="Proteomes" id="UP000077266">
    <property type="component" value="Unassembled WGS sequence"/>
</dbReference>
<reference evidence="1 2" key="1">
    <citation type="journal article" date="2016" name="Mol. Biol. Evol.">
        <title>Comparative Genomics of Early-Diverging Mushroom-Forming Fungi Provides Insights into the Origins of Lignocellulose Decay Capabilities.</title>
        <authorList>
            <person name="Nagy L.G."/>
            <person name="Riley R."/>
            <person name="Tritt A."/>
            <person name="Adam C."/>
            <person name="Daum C."/>
            <person name="Floudas D."/>
            <person name="Sun H."/>
            <person name="Yadav J.S."/>
            <person name="Pangilinan J."/>
            <person name="Larsson K.H."/>
            <person name="Matsuura K."/>
            <person name="Barry K."/>
            <person name="Labutti K."/>
            <person name="Kuo R."/>
            <person name="Ohm R.A."/>
            <person name="Bhattacharya S.S."/>
            <person name="Shirouzu T."/>
            <person name="Yoshinaga Y."/>
            <person name="Martin F.M."/>
            <person name="Grigoriev I.V."/>
            <person name="Hibbett D.S."/>
        </authorList>
    </citation>
    <scope>NUCLEOTIDE SEQUENCE [LARGE SCALE GENOMIC DNA]</scope>
    <source>
        <strain evidence="1 2">HHB12029</strain>
    </source>
</reference>
<proteinExistence type="predicted"/>
<evidence type="ECO:0000313" key="1">
    <source>
        <dbReference type="EMBL" id="KZW02318.1"/>
    </source>
</evidence>
<sequence>MARIAPVFRTRKISATHLVLPNELVLQIAHTAASSSVRAAKALALTCRALYDEIDAYRFRAIVIRDPRRVGGLDDFREIKGWRFASQTIQAFWWDTEISHLADKKWRAGQRQLIRGFLRSGSQIRVLGLSAAVIADYAGIMGSLLFVTQVLLAYDGIYGCVDMRLPFRSLTHLVLHAFREDDWPERIYECRNLTHLAVTVTYYDDEDVADEWATFVLGLIFEVMFDDPIFPRTVPPPPIQRFLLVLMEDGEDEGFPHANIYAKALREIDDPRVRIAFDSKPCSWTKDWWLQSAQGYTHLDVWKGFDPRLF</sequence>
<gene>
    <name evidence="1" type="ORF">EXIGLDRAFT_829501</name>
</gene>
<organism evidence="1 2">
    <name type="scientific">Exidia glandulosa HHB12029</name>
    <dbReference type="NCBI Taxonomy" id="1314781"/>
    <lineage>
        <taxon>Eukaryota</taxon>
        <taxon>Fungi</taxon>
        <taxon>Dikarya</taxon>
        <taxon>Basidiomycota</taxon>
        <taxon>Agaricomycotina</taxon>
        <taxon>Agaricomycetes</taxon>
        <taxon>Auriculariales</taxon>
        <taxon>Exidiaceae</taxon>
        <taxon>Exidia</taxon>
    </lineage>
</organism>